<dbReference type="VEuPathDB" id="FungiDB:yc1106_09989"/>
<evidence type="ECO:0000313" key="3">
    <source>
        <dbReference type="Proteomes" id="UP001056012"/>
    </source>
</evidence>
<protein>
    <submittedName>
        <fullName evidence="2">Uncharacterized protein</fullName>
    </submittedName>
</protein>
<name>A0A9Q8ZJ80_CURCL</name>
<accession>A0A9Q8ZJ80</accession>
<reference evidence="2" key="1">
    <citation type="submission" date="2021-12" db="EMBL/GenBank/DDBJ databases">
        <title>Curvularia clavata genome.</title>
        <authorList>
            <person name="Cao Y."/>
        </authorList>
    </citation>
    <scope>NUCLEOTIDE SEQUENCE</scope>
    <source>
        <strain evidence="2">Yc1106</strain>
    </source>
</reference>
<dbReference type="AlphaFoldDB" id="A0A9Q8ZJ80"/>
<evidence type="ECO:0000256" key="1">
    <source>
        <dbReference type="SAM" id="MobiDB-lite"/>
    </source>
</evidence>
<feature type="compositionally biased region" description="Low complexity" evidence="1">
    <location>
        <begin position="112"/>
        <end position="135"/>
    </location>
</feature>
<dbReference type="EMBL" id="CP089281">
    <property type="protein sequence ID" value="USP82715.1"/>
    <property type="molecule type" value="Genomic_DNA"/>
</dbReference>
<gene>
    <name evidence="2" type="ORF">yc1106_09989</name>
</gene>
<evidence type="ECO:0000313" key="2">
    <source>
        <dbReference type="EMBL" id="USP82715.1"/>
    </source>
</evidence>
<keyword evidence="3" id="KW-1185">Reference proteome</keyword>
<feature type="region of interest" description="Disordered" evidence="1">
    <location>
        <begin position="112"/>
        <end position="148"/>
    </location>
</feature>
<dbReference type="OrthoDB" id="4732339at2759"/>
<dbReference type="Proteomes" id="UP001056012">
    <property type="component" value="Chromosome 8"/>
</dbReference>
<proteinExistence type="predicted"/>
<feature type="compositionally biased region" description="Polar residues" evidence="1">
    <location>
        <begin position="137"/>
        <end position="148"/>
    </location>
</feature>
<sequence length="148" mass="16038">MAKALQGYTDYEDYTVIGSPPLGVTPFTLDAEGKVEIHCGEIYCRVAFQNGVLCSARFQARSALCNHVRRIHELPISPSVHGVGKPPAALVIQEKLWYSSIMNTHRQLAAQGLQPQLQSRPASHSAVSSSATVESGNYKNSGTPTEDK</sequence>
<organism evidence="2 3">
    <name type="scientific">Curvularia clavata</name>
    <dbReference type="NCBI Taxonomy" id="95742"/>
    <lineage>
        <taxon>Eukaryota</taxon>
        <taxon>Fungi</taxon>
        <taxon>Dikarya</taxon>
        <taxon>Ascomycota</taxon>
        <taxon>Pezizomycotina</taxon>
        <taxon>Dothideomycetes</taxon>
        <taxon>Pleosporomycetidae</taxon>
        <taxon>Pleosporales</taxon>
        <taxon>Pleosporineae</taxon>
        <taxon>Pleosporaceae</taxon>
        <taxon>Curvularia</taxon>
    </lineage>
</organism>